<evidence type="ECO:0000259" key="9">
    <source>
        <dbReference type="PROSITE" id="PS50252"/>
    </source>
</evidence>
<keyword evidence="3" id="KW-0805">Transcription regulation</keyword>
<keyword evidence="2" id="KW-0217">Developmental protein</keyword>
<feature type="compositionally biased region" description="Low complexity" evidence="8">
    <location>
        <begin position="482"/>
        <end position="497"/>
    </location>
</feature>
<dbReference type="PRINTS" id="PR00937">
    <property type="entry name" value="TBOX"/>
</dbReference>
<dbReference type="PRINTS" id="PR00938">
    <property type="entry name" value="BRACHYURY"/>
</dbReference>
<dbReference type="AlphaFoldDB" id="A0A6F9DV24"/>
<evidence type="ECO:0000256" key="2">
    <source>
        <dbReference type="ARBA" id="ARBA00022473"/>
    </source>
</evidence>
<dbReference type="PROSITE" id="PS01283">
    <property type="entry name" value="TBOX_1"/>
    <property type="match status" value="1"/>
</dbReference>
<dbReference type="InterPro" id="IPR046360">
    <property type="entry name" value="T-box_DNA-bd"/>
</dbReference>
<name>A0A6F9DV24_9ASCI</name>
<feature type="region of interest" description="Disordered" evidence="8">
    <location>
        <begin position="480"/>
        <end position="505"/>
    </location>
</feature>
<accession>A0A6F9DV24</accession>
<reference evidence="10" key="1">
    <citation type="submission" date="2020-04" db="EMBL/GenBank/DDBJ databases">
        <authorList>
            <person name="Neveu A P."/>
        </authorList>
    </citation>
    <scope>NUCLEOTIDE SEQUENCE</scope>
    <source>
        <tissue evidence="10">Whole embryo</tissue>
    </source>
</reference>
<evidence type="ECO:0000256" key="5">
    <source>
        <dbReference type="ARBA" id="ARBA00023163"/>
    </source>
</evidence>
<evidence type="ECO:0000256" key="1">
    <source>
        <dbReference type="ARBA" id="ARBA00004123"/>
    </source>
</evidence>
<dbReference type="InterPro" id="IPR002070">
    <property type="entry name" value="TF_Brachyury"/>
</dbReference>
<evidence type="ECO:0000256" key="8">
    <source>
        <dbReference type="SAM" id="MobiDB-lite"/>
    </source>
</evidence>
<gene>
    <name evidence="10" type="primary">Tbx6-r.d</name>
</gene>
<dbReference type="PANTHER" id="PTHR11267:SF204">
    <property type="entry name" value="SPADETAIL"/>
    <property type="match status" value="1"/>
</dbReference>
<dbReference type="GO" id="GO:0001708">
    <property type="term" value="P:cell fate specification"/>
    <property type="evidence" value="ECO:0007669"/>
    <property type="project" value="TreeGrafter"/>
</dbReference>
<sequence length="679" mass="75305">MESLLSLHGTATDSIWQPINDISKDTTSKMGLTSLKPGIWQNNAGSANEMGQQYDPSTTTLKSLGNPSQFEPSSADPHLNVELHDFELWSSFSAAQTEMIVTKTGRRMFPGYRIKLSGLDPNEKYCLLMDIVNVDQHRYKFQNGEWRVAGRGEPPIPQRFYLHPHSPATGKQWMKDIVSFHKVKLTNSCGNSSNGKFLIHSMHRYQPRIHVVRASDVSNIHYDVMSTFAFPQTVFITVTAYQNHEVTKLKIENNPFARGFRNEGGKTKNAQLVQTYRPFTFASKRMMGHHTMAPAFTKRYKEESHEANWTNFPQPVTYVTNSMTSHANDVSSMPLAEINNYRPAAVQFSSHLGLTNLQDTHQQAEFTSAVFPNNFSNNEHHQVLPESVFTPPSSDFQPGYPAAPISIGSSATTCIDSAPSFFSPATTSQNCAESYATTFASTSLFGMPESSPAQLTQSSAHEITESYEPQVTTTLSQVFAESYSPQSTQSYQTHPSQNSPPDYAEIPVPVSDSALQTFSSSSSQQDTGLISPTYQQHNYADTHLNVDEPFSDNAESRSSYTSPHGHDEQCSPVMTSTYQDINPSQTFVDSYGTAYRQATTNAFSSNPPQHYFHQAEILAPTFVGEQPYLRHLADNGSPPSDEGYISTAVSNPDDESAFVPETTFSHHDNAINLLLPASP</sequence>
<dbReference type="SUPFAM" id="SSF49417">
    <property type="entry name" value="p53-like transcription factors"/>
    <property type="match status" value="1"/>
</dbReference>
<dbReference type="GO" id="GO:0000978">
    <property type="term" value="F:RNA polymerase II cis-regulatory region sequence-specific DNA binding"/>
    <property type="evidence" value="ECO:0007669"/>
    <property type="project" value="InterPro"/>
</dbReference>
<dbReference type="SMART" id="SM00425">
    <property type="entry name" value="TBOX"/>
    <property type="match status" value="1"/>
</dbReference>
<dbReference type="Gene3D" id="2.60.40.820">
    <property type="entry name" value="Transcription factor, T-box"/>
    <property type="match status" value="1"/>
</dbReference>
<dbReference type="InterPro" id="IPR001699">
    <property type="entry name" value="TF_T-box"/>
</dbReference>
<dbReference type="FunFam" id="2.60.40.820:FF:000010">
    <property type="entry name" value="T-box transcription factor TBX6"/>
    <property type="match status" value="1"/>
</dbReference>
<dbReference type="Pfam" id="PF00907">
    <property type="entry name" value="T-box"/>
    <property type="match status" value="1"/>
</dbReference>
<feature type="region of interest" description="Disordered" evidence="8">
    <location>
        <begin position="545"/>
        <end position="568"/>
    </location>
</feature>
<evidence type="ECO:0000313" key="10">
    <source>
        <dbReference type="EMBL" id="CAB3266863.1"/>
    </source>
</evidence>
<dbReference type="PROSITE" id="PS50252">
    <property type="entry name" value="TBOX_3"/>
    <property type="match status" value="1"/>
</dbReference>
<dbReference type="GO" id="GO:0000785">
    <property type="term" value="C:chromatin"/>
    <property type="evidence" value="ECO:0007669"/>
    <property type="project" value="TreeGrafter"/>
</dbReference>
<evidence type="ECO:0000256" key="6">
    <source>
        <dbReference type="ARBA" id="ARBA00023242"/>
    </source>
</evidence>
<evidence type="ECO:0000256" key="7">
    <source>
        <dbReference type="PROSITE-ProRule" id="PRU00201"/>
    </source>
</evidence>
<dbReference type="PANTHER" id="PTHR11267">
    <property type="entry name" value="T-BOX PROTEIN-RELATED"/>
    <property type="match status" value="1"/>
</dbReference>
<proteinExistence type="evidence at transcript level"/>
<dbReference type="InterPro" id="IPR036960">
    <property type="entry name" value="T-box_sf"/>
</dbReference>
<dbReference type="GO" id="GO:0000981">
    <property type="term" value="F:DNA-binding transcription factor activity, RNA polymerase II-specific"/>
    <property type="evidence" value="ECO:0007669"/>
    <property type="project" value="TreeGrafter"/>
</dbReference>
<keyword evidence="5" id="KW-0804">Transcription</keyword>
<dbReference type="GO" id="GO:0005634">
    <property type="term" value="C:nucleus"/>
    <property type="evidence" value="ECO:0007669"/>
    <property type="project" value="UniProtKB-SubCell"/>
</dbReference>
<evidence type="ECO:0000256" key="3">
    <source>
        <dbReference type="ARBA" id="ARBA00023015"/>
    </source>
</evidence>
<keyword evidence="4 7" id="KW-0238">DNA-binding</keyword>
<dbReference type="EMBL" id="LR791001">
    <property type="protein sequence ID" value="CAB3266863.1"/>
    <property type="molecule type" value="mRNA"/>
</dbReference>
<comment type="subcellular location">
    <subcellularLocation>
        <location evidence="1 7">Nucleus</location>
    </subcellularLocation>
</comment>
<dbReference type="GO" id="GO:0045893">
    <property type="term" value="P:positive regulation of DNA-templated transcription"/>
    <property type="evidence" value="ECO:0007669"/>
    <property type="project" value="InterPro"/>
</dbReference>
<feature type="domain" description="T-box" evidence="9">
    <location>
        <begin position="83"/>
        <end position="262"/>
    </location>
</feature>
<dbReference type="InterPro" id="IPR008967">
    <property type="entry name" value="p53-like_TF_DNA-bd_sf"/>
</dbReference>
<evidence type="ECO:0000256" key="4">
    <source>
        <dbReference type="ARBA" id="ARBA00023125"/>
    </source>
</evidence>
<organism evidence="10">
    <name type="scientific">Phallusia mammillata</name>
    <dbReference type="NCBI Taxonomy" id="59560"/>
    <lineage>
        <taxon>Eukaryota</taxon>
        <taxon>Metazoa</taxon>
        <taxon>Chordata</taxon>
        <taxon>Tunicata</taxon>
        <taxon>Ascidiacea</taxon>
        <taxon>Phlebobranchia</taxon>
        <taxon>Ascidiidae</taxon>
        <taxon>Phallusia</taxon>
    </lineage>
</organism>
<feature type="DNA-binding region" description="T-box" evidence="7">
    <location>
        <begin position="88"/>
        <end position="262"/>
    </location>
</feature>
<keyword evidence="6 7" id="KW-0539">Nucleus</keyword>
<dbReference type="InterPro" id="IPR018186">
    <property type="entry name" value="TF_T-box_CS"/>
</dbReference>
<protein>
    <submittedName>
        <fullName evidence="10">T-box transcription factor Tbx6b</fullName>
    </submittedName>
</protein>